<comment type="caution">
    <text evidence="3">The sequence shown here is derived from an EMBL/GenBank/DDBJ whole genome shotgun (WGS) entry which is preliminary data.</text>
</comment>
<dbReference type="PANTHER" id="PTHR46702:SF9">
    <property type="entry name" value="RIBOSOMAL PROTEIN L34AE"/>
    <property type="match status" value="1"/>
</dbReference>
<dbReference type="InterPro" id="IPR012870">
    <property type="entry name" value="DUF1666"/>
</dbReference>
<dbReference type="Pfam" id="PF07891">
    <property type="entry name" value="DUF1666"/>
    <property type="match status" value="1"/>
</dbReference>
<keyword evidence="2" id="KW-1133">Transmembrane helix</keyword>
<dbReference type="AlphaFoldDB" id="A0A9J5WAK2"/>
<feature type="region of interest" description="Disordered" evidence="1">
    <location>
        <begin position="230"/>
        <end position="265"/>
    </location>
</feature>
<feature type="transmembrane region" description="Helical" evidence="2">
    <location>
        <begin position="19"/>
        <end position="40"/>
    </location>
</feature>
<feature type="compositionally biased region" description="Low complexity" evidence="1">
    <location>
        <begin position="237"/>
        <end position="246"/>
    </location>
</feature>
<evidence type="ECO:0000313" key="4">
    <source>
        <dbReference type="Proteomes" id="UP000824120"/>
    </source>
</evidence>
<gene>
    <name evidence="3" type="ORF">H5410_062074</name>
</gene>
<accession>A0A9J5WAK2</accession>
<evidence type="ECO:0000313" key="3">
    <source>
        <dbReference type="EMBL" id="KAG5572308.1"/>
    </source>
</evidence>
<keyword evidence="4" id="KW-1185">Reference proteome</keyword>
<evidence type="ECO:0000256" key="1">
    <source>
        <dbReference type="SAM" id="MobiDB-lite"/>
    </source>
</evidence>
<reference evidence="3 4" key="1">
    <citation type="submission" date="2020-09" db="EMBL/GenBank/DDBJ databases">
        <title>De no assembly of potato wild relative species, Solanum commersonii.</title>
        <authorList>
            <person name="Cho K."/>
        </authorList>
    </citation>
    <scope>NUCLEOTIDE SEQUENCE [LARGE SCALE GENOMIC DNA]</scope>
    <source>
        <strain evidence="3">LZ3.2</strain>
        <tissue evidence="3">Leaf</tissue>
    </source>
</reference>
<dbReference type="Proteomes" id="UP000824120">
    <property type="component" value="Chromosome 12"/>
</dbReference>
<protein>
    <recommendedName>
        <fullName evidence="5">Ribosomal protein L34Ae</fullName>
    </recommendedName>
</protein>
<dbReference type="PANTHER" id="PTHR46702">
    <property type="entry name" value="DNA LIGASE (DUF1666)-RELATED"/>
    <property type="match status" value="1"/>
</dbReference>
<name>A0A9J5WAK2_SOLCO</name>
<proteinExistence type="predicted"/>
<feature type="region of interest" description="Disordered" evidence="1">
    <location>
        <begin position="134"/>
        <end position="156"/>
    </location>
</feature>
<keyword evidence="2" id="KW-0472">Membrane</keyword>
<evidence type="ECO:0008006" key="5">
    <source>
        <dbReference type="Google" id="ProtNLM"/>
    </source>
</evidence>
<dbReference type="OrthoDB" id="1909644at2759"/>
<evidence type="ECO:0000256" key="2">
    <source>
        <dbReference type="SAM" id="Phobius"/>
    </source>
</evidence>
<organism evidence="3 4">
    <name type="scientific">Solanum commersonii</name>
    <name type="common">Commerson's wild potato</name>
    <name type="synonym">Commerson's nightshade</name>
    <dbReference type="NCBI Taxonomy" id="4109"/>
    <lineage>
        <taxon>Eukaryota</taxon>
        <taxon>Viridiplantae</taxon>
        <taxon>Streptophyta</taxon>
        <taxon>Embryophyta</taxon>
        <taxon>Tracheophyta</taxon>
        <taxon>Spermatophyta</taxon>
        <taxon>Magnoliopsida</taxon>
        <taxon>eudicotyledons</taxon>
        <taxon>Gunneridae</taxon>
        <taxon>Pentapetalae</taxon>
        <taxon>asterids</taxon>
        <taxon>lamiids</taxon>
        <taxon>Solanales</taxon>
        <taxon>Solanaceae</taxon>
        <taxon>Solanoideae</taxon>
        <taxon>Solaneae</taxon>
        <taxon>Solanum</taxon>
    </lineage>
</organism>
<sequence length="597" mass="70218">MQCSEETIASLFYNVSSSFQILLLFTYFTSILLAKFFYFLGGNPFFWRNQDAYEFSDDEEVEEEHEYYHHNNCEFVEENHLIDDEFLGVEKEIEESCSSTDDDYEEESIYSSIMDSESIYSDDDEVEVKEIIDDHSDSDPSSYSDSEINKVGPTSPLLRDMNTNVLTNIIDKDINHGNCYREMIEDKKVTEINLCTREENMFVNATSSTLENNKKILQLVQEKDEHEIFGDSCTNGSTSKSSTEWRSSIKDSTTDDPFSSSSRRSCPKWESYTIFQKYDEEMLFFDRISAQKLHETETLRSIQACPRSISDRIVHKLFINKKSTQHHNPYHELEAAYVAQVCLAWEALSWNYKYFQRLRASHNNNNNNNNKESKDDQGCPAYVAQHFQQFQVLLQRYVENEPYENGRRPEIYARMRSLAPKLLQVPEYRDSEEDKGAEEDYCSRISSESFHEIMKEAIRTFMNFLKADKENRYQILMAAFLRRKRRGSPHATIFLLNKQNKKAKTAFLPLRDSDKKKSKVKDLQRSGKFLRNKRRLKDEEEMEILMSLVDLKLVSRVLRMRQVNEEQLHWCEEKMSKVKISDGKLQRDSSPLFFPVQ</sequence>
<keyword evidence="2" id="KW-0812">Transmembrane</keyword>
<dbReference type="EMBL" id="JACXVP010000012">
    <property type="protein sequence ID" value="KAG5572308.1"/>
    <property type="molecule type" value="Genomic_DNA"/>
</dbReference>